<dbReference type="PANTHER" id="PTHR43132:SF2">
    <property type="entry name" value="ARSENICAL RESISTANCE OPERON REPRESSOR ARSR-RELATED"/>
    <property type="match status" value="1"/>
</dbReference>
<keyword evidence="4" id="KW-1133">Transmembrane helix</keyword>
<reference evidence="6" key="1">
    <citation type="submission" date="2016-05" db="EMBL/GenBank/DDBJ databases">
        <title>Microbial consortia oxidize butane by reversing methanogenesis.</title>
        <authorList>
            <person name="Laso-Perez R."/>
            <person name="Richter M."/>
            <person name="Wegener G."/>
            <person name="Musat F."/>
        </authorList>
    </citation>
    <scope>NUCLEOTIDE SEQUENCE [LARGE SCALE GENOMIC DNA]</scope>
    <source>
        <strain evidence="6">BOX2</strain>
    </source>
</reference>
<feature type="transmembrane region" description="Helical" evidence="4">
    <location>
        <begin position="176"/>
        <end position="194"/>
    </location>
</feature>
<dbReference type="InterPro" id="IPR051011">
    <property type="entry name" value="Metal_resp_trans_reg"/>
</dbReference>
<evidence type="ECO:0000256" key="3">
    <source>
        <dbReference type="ARBA" id="ARBA00023163"/>
    </source>
</evidence>
<protein>
    <submittedName>
        <fullName evidence="6">ArsR family transcriptional regulator</fullName>
    </submittedName>
</protein>
<dbReference type="Gene3D" id="1.10.10.10">
    <property type="entry name" value="Winged helix-like DNA-binding domain superfamily/Winged helix DNA-binding domain"/>
    <property type="match status" value="1"/>
</dbReference>
<dbReference type="CDD" id="cd00090">
    <property type="entry name" value="HTH_ARSR"/>
    <property type="match status" value="1"/>
</dbReference>
<name>A0A1F2P9Y8_9EURY</name>
<proteinExistence type="predicted"/>
<dbReference type="STRING" id="1838285.SCAL_000673"/>
<evidence type="ECO:0000256" key="2">
    <source>
        <dbReference type="ARBA" id="ARBA00023125"/>
    </source>
</evidence>
<keyword evidence="4" id="KW-0472">Membrane</keyword>
<dbReference type="InterPro" id="IPR011991">
    <property type="entry name" value="ArsR-like_HTH"/>
</dbReference>
<evidence type="ECO:0000313" key="7">
    <source>
        <dbReference type="Proteomes" id="UP000186940"/>
    </source>
</evidence>
<sequence>MDGLNDTEKLLVLSLDDAESKKISQVIANDTARDILDLLADEPLSSTEISERLDIPLTTVQYNIEKLTEAGLIDVKAQRWSKKGRTIKIYGPRRRLLIIVPERIGKEDILGAVKRYIGVLLFAGLVSVVLEFITWGGGANGALKSTQAVSEERTLDAVPVAIEKVTTDIWSYENHIGLYFFAGAVFVVLVNILYERWKK</sequence>
<accession>A0A1F2P9Y8</accession>
<feature type="transmembrane region" description="Helical" evidence="4">
    <location>
        <begin position="116"/>
        <end position="135"/>
    </location>
</feature>
<dbReference type="GO" id="GO:0003700">
    <property type="term" value="F:DNA-binding transcription factor activity"/>
    <property type="evidence" value="ECO:0007669"/>
    <property type="project" value="InterPro"/>
</dbReference>
<evidence type="ECO:0000256" key="4">
    <source>
        <dbReference type="SAM" id="Phobius"/>
    </source>
</evidence>
<dbReference type="PANTHER" id="PTHR43132">
    <property type="entry name" value="ARSENICAL RESISTANCE OPERON REPRESSOR ARSR-RELATED"/>
    <property type="match status" value="1"/>
</dbReference>
<dbReference type="InterPro" id="IPR001845">
    <property type="entry name" value="HTH_ArsR_DNA-bd_dom"/>
</dbReference>
<dbReference type="InterPro" id="IPR036390">
    <property type="entry name" value="WH_DNA-bd_sf"/>
</dbReference>
<dbReference type="GO" id="GO:0003677">
    <property type="term" value="F:DNA binding"/>
    <property type="evidence" value="ECO:0007669"/>
    <property type="project" value="UniProtKB-KW"/>
</dbReference>
<keyword evidence="4" id="KW-0812">Transmembrane</keyword>
<evidence type="ECO:0000313" key="6">
    <source>
        <dbReference type="EMBL" id="OFV68033.1"/>
    </source>
</evidence>
<keyword evidence="1" id="KW-0805">Transcription regulation</keyword>
<organism evidence="6 7">
    <name type="scientific">Candidatus Syntropharchaeum caldarium</name>
    <dbReference type="NCBI Taxonomy" id="1838285"/>
    <lineage>
        <taxon>Archaea</taxon>
        <taxon>Methanobacteriati</taxon>
        <taxon>Methanobacteriota</taxon>
        <taxon>Stenosarchaea group</taxon>
        <taxon>Methanomicrobia</taxon>
        <taxon>Methanosarcinales</taxon>
        <taxon>ANME-2 cluster</taxon>
        <taxon>Candidatus Syntropharchaeum</taxon>
    </lineage>
</organism>
<evidence type="ECO:0000259" key="5">
    <source>
        <dbReference type="SMART" id="SM00418"/>
    </source>
</evidence>
<comment type="caution">
    <text evidence="6">The sequence shown here is derived from an EMBL/GenBank/DDBJ whole genome shotgun (WGS) entry which is preliminary data.</text>
</comment>
<keyword evidence="2" id="KW-0238">DNA-binding</keyword>
<keyword evidence="3" id="KW-0804">Transcription</keyword>
<evidence type="ECO:0000256" key="1">
    <source>
        <dbReference type="ARBA" id="ARBA00023015"/>
    </source>
</evidence>
<dbReference type="Proteomes" id="UP000186940">
    <property type="component" value="Unassembled WGS sequence"/>
</dbReference>
<dbReference type="SMART" id="SM00418">
    <property type="entry name" value="HTH_ARSR"/>
    <property type="match status" value="1"/>
</dbReference>
<dbReference type="Pfam" id="PF12840">
    <property type="entry name" value="HTH_20"/>
    <property type="match status" value="1"/>
</dbReference>
<dbReference type="EMBL" id="LYOS01000002">
    <property type="protein sequence ID" value="OFV68033.1"/>
    <property type="molecule type" value="Genomic_DNA"/>
</dbReference>
<keyword evidence="7" id="KW-1185">Reference proteome</keyword>
<gene>
    <name evidence="6" type="ORF">SCAL_000673</name>
</gene>
<dbReference type="SUPFAM" id="SSF46785">
    <property type="entry name" value="Winged helix' DNA-binding domain"/>
    <property type="match status" value="1"/>
</dbReference>
<feature type="domain" description="HTH arsR-type" evidence="5">
    <location>
        <begin position="22"/>
        <end position="122"/>
    </location>
</feature>
<dbReference type="AlphaFoldDB" id="A0A1F2P9Y8"/>
<dbReference type="InterPro" id="IPR036388">
    <property type="entry name" value="WH-like_DNA-bd_sf"/>
</dbReference>